<evidence type="ECO:0000256" key="1">
    <source>
        <dbReference type="ARBA" id="ARBA00022723"/>
    </source>
</evidence>
<name>A0ABN6IV03_9CLOT</name>
<evidence type="ECO:0000256" key="2">
    <source>
        <dbReference type="ARBA" id="ARBA00022801"/>
    </source>
</evidence>
<keyword evidence="4" id="KW-0540">Nuclease</keyword>
<organism evidence="4 5">
    <name type="scientific">Clostridium gelidum</name>
    <dbReference type="NCBI Taxonomy" id="704125"/>
    <lineage>
        <taxon>Bacteria</taxon>
        <taxon>Bacillati</taxon>
        <taxon>Bacillota</taxon>
        <taxon>Clostridia</taxon>
        <taxon>Eubacteriales</taxon>
        <taxon>Clostridiaceae</taxon>
        <taxon>Clostridium</taxon>
    </lineage>
</organism>
<gene>
    <name evidence="4" type="ORF">psyc5s11_20820</name>
</gene>
<dbReference type="InterPro" id="IPR014905">
    <property type="entry name" value="HIRAN"/>
</dbReference>
<evidence type="ECO:0000313" key="4">
    <source>
        <dbReference type="EMBL" id="BCZ46015.1"/>
    </source>
</evidence>
<reference evidence="5" key="1">
    <citation type="submission" date="2021-07" db="EMBL/GenBank/DDBJ databases">
        <title>Complete genome sequencing of a Clostridium isolate.</title>
        <authorList>
            <person name="Ueki A."/>
            <person name="Tonouchi A."/>
        </authorList>
    </citation>
    <scope>NUCLEOTIDE SEQUENCE [LARGE SCALE GENOMIC DNA]</scope>
    <source>
        <strain evidence="5">C5S11</strain>
    </source>
</reference>
<dbReference type="RefSeq" id="WP_224037542.1">
    <property type="nucleotide sequence ID" value="NZ_AP024849.1"/>
</dbReference>
<keyword evidence="4" id="KW-0255">Endonuclease</keyword>
<dbReference type="SMART" id="SM00910">
    <property type="entry name" value="HIRAN"/>
    <property type="match status" value="1"/>
</dbReference>
<protein>
    <submittedName>
        <fullName evidence="4">Restriction endonuclease</fullName>
    </submittedName>
</protein>
<dbReference type="Gene3D" id="3.30.70.2330">
    <property type="match status" value="1"/>
</dbReference>
<keyword evidence="1" id="KW-0479">Metal-binding</keyword>
<accession>A0ABN6IV03</accession>
<feature type="domain" description="HIRAN" evidence="3">
    <location>
        <begin position="539"/>
        <end position="638"/>
    </location>
</feature>
<dbReference type="GO" id="GO:0004519">
    <property type="term" value="F:endonuclease activity"/>
    <property type="evidence" value="ECO:0007669"/>
    <property type="project" value="UniProtKB-KW"/>
</dbReference>
<sequence length="658" mass="76697">MVKKNKENLDYGNKSIYSDLKEFHDRNLGVLYSYQDFETAGIREFKSVTNKVRPLKNYEKNRLSNELMRILLKDIKTPEKLSEINGYITLNPIINYYESYIKLFKDLLEDDNSISLKISEIIKKMLIDSDSSEEIKLGLILAPICKFENIEDILEVFSIHNDYLFYVIKAYEYIGGFNNNIFEVAKKAKGYGKVFCVMNLRPTTYEIKKWMIEEGSNNNVGVAELLSYSMLSLELLEYLETAEFDGEKIEVLAKSFSLLFSDYGLDDIKDGKQVCNKLLEIIDKVDGGIYSLYVVISILYSIEAIVVDDYKAKRSHGSFKFNNDYNDIIENCKRICKKDIWHEIIESQISNIEIESSVLISSCEKTKYKLRKKEFETMLKRDYTNPLLYKYAFSTGNKSIKKCAINIGLQKLPMNQMLSGQDELKIDDLTYEYISQICFFILIKYAQYEDFRDKYKDINLQALRSPLIETRIQAATNLQRFREEFDSLDKEIINDAIDTEMVGNIRRSLNSLLIKTHDKEKRYVEVYDNMHIDAHVKDVYLINIDVAGTNYIDMSEIYNKLLEEDMLYLKRESSNAYDPNAIQIITTEGYVIGYVPKENNLILKNLMDKGKYIYGKIKEISDDYNHINIELYLSYKDIIEEITSTLSLLSGGKELYLQ</sequence>
<keyword evidence="5" id="KW-1185">Reference proteome</keyword>
<dbReference type="Pfam" id="PF08797">
    <property type="entry name" value="HIRAN"/>
    <property type="match status" value="1"/>
</dbReference>
<evidence type="ECO:0000313" key="5">
    <source>
        <dbReference type="Proteomes" id="UP000824633"/>
    </source>
</evidence>
<evidence type="ECO:0000259" key="3">
    <source>
        <dbReference type="SMART" id="SM00910"/>
    </source>
</evidence>
<keyword evidence="2" id="KW-0378">Hydrolase</keyword>
<proteinExistence type="predicted"/>
<dbReference type="EMBL" id="AP024849">
    <property type="protein sequence ID" value="BCZ46015.1"/>
    <property type="molecule type" value="Genomic_DNA"/>
</dbReference>
<dbReference type="Proteomes" id="UP000824633">
    <property type="component" value="Chromosome"/>
</dbReference>